<dbReference type="InterPro" id="IPR056329">
    <property type="entry name" value="CON_HrpB"/>
</dbReference>
<evidence type="ECO:0000256" key="4">
    <source>
        <dbReference type="ARBA" id="ARBA00022840"/>
    </source>
</evidence>
<dbReference type="SUPFAM" id="SSF52540">
    <property type="entry name" value="P-loop containing nucleoside triphosphate hydrolases"/>
    <property type="match status" value="1"/>
</dbReference>
<dbReference type="SMART" id="SM00490">
    <property type="entry name" value="HELICc"/>
    <property type="match status" value="1"/>
</dbReference>
<dbReference type="SMART" id="SM00487">
    <property type="entry name" value="DEXDc"/>
    <property type="match status" value="1"/>
</dbReference>
<keyword evidence="3 8" id="KW-0347">Helicase</keyword>
<dbReference type="EMBL" id="CP033577">
    <property type="protein sequence ID" value="AYV20975.1"/>
    <property type="molecule type" value="Genomic_DNA"/>
</dbReference>
<evidence type="ECO:0000259" key="7">
    <source>
        <dbReference type="PROSITE" id="PS51194"/>
    </source>
</evidence>
<dbReference type="GO" id="GO:0005524">
    <property type="term" value="F:ATP binding"/>
    <property type="evidence" value="ECO:0007669"/>
    <property type="project" value="UniProtKB-KW"/>
</dbReference>
<dbReference type="PROSITE" id="PS51192">
    <property type="entry name" value="HELICASE_ATP_BIND_1"/>
    <property type="match status" value="1"/>
</dbReference>
<dbReference type="InterPro" id="IPR014001">
    <property type="entry name" value="Helicase_ATP-bd"/>
</dbReference>
<dbReference type="Pfam" id="PF00270">
    <property type="entry name" value="DEAD"/>
    <property type="match status" value="1"/>
</dbReference>
<evidence type="ECO:0000256" key="1">
    <source>
        <dbReference type="ARBA" id="ARBA00022741"/>
    </source>
</evidence>
<dbReference type="InterPro" id="IPR010225">
    <property type="entry name" value="HrpB"/>
</dbReference>
<dbReference type="AlphaFoldDB" id="A0A3G4V937"/>
<proteinExistence type="predicted"/>
<dbReference type="SMART" id="SM00847">
    <property type="entry name" value="HA2"/>
    <property type="match status" value="1"/>
</dbReference>
<dbReference type="Pfam" id="PF00271">
    <property type="entry name" value="Helicase_C"/>
    <property type="match status" value="1"/>
</dbReference>
<accession>A0A3G4V937</accession>
<feature type="domain" description="Helicase ATP-binding" evidence="6">
    <location>
        <begin position="24"/>
        <end position="187"/>
    </location>
</feature>
<organism evidence="8 9">
    <name type="scientific">Vibrio mediterranei</name>
    <dbReference type="NCBI Taxonomy" id="689"/>
    <lineage>
        <taxon>Bacteria</taxon>
        <taxon>Pseudomonadati</taxon>
        <taxon>Pseudomonadota</taxon>
        <taxon>Gammaproteobacteria</taxon>
        <taxon>Vibrionales</taxon>
        <taxon>Vibrionaceae</taxon>
        <taxon>Vibrio</taxon>
    </lineage>
</organism>
<dbReference type="Pfam" id="PF08482">
    <property type="entry name" value="HrpB_C"/>
    <property type="match status" value="1"/>
</dbReference>
<dbReference type="NCBIfam" id="NF008662">
    <property type="entry name" value="PRK11664.1"/>
    <property type="match status" value="1"/>
</dbReference>
<keyword evidence="4" id="KW-0067">ATP-binding</keyword>
<dbReference type="CDD" id="cd18791">
    <property type="entry name" value="SF2_C_RHA"/>
    <property type="match status" value="1"/>
</dbReference>
<dbReference type="Pfam" id="PF24473">
    <property type="entry name" value="CON_HrpB"/>
    <property type="match status" value="1"/>
</dbReference>
<gene>
    <name evidence="8" type="primary">hrpB</name>
    <name evidence="8" type="ORF">ECB94_06455</name>
</gene>
<dbReference type="PIRSF" id="PIRSF005496">
    <property type="entry name" value="ATP_hel_hrpB"/>
    <property type="match status" value="1"/>
</dbReference>
<dbReference type="InterPro" id="IPR013689">
    <property type="entry name" value="RNA_helicase_ATP-dep_HrpB_C"/>
</dbReference>
<evidence type="ECO:0000256" key="3">
    <source>
        <dbReference type="ARBA" id="ARBA00022806"/>
    </source>
</evidence>
<protein>
    <submittedName>
        <fullName evidence="8">ATP-dependent helicase HrpB</fullName>
    </submittedName>
</protein>
<dbReference type="Gene3D" id="3.40.50.300">
    <property type="entry name" value="P-loop containing nucleotide triphosphate hydrolases"/>
    <property type="match status" value="2"/>
</dbReference>
<evidence type="ECO:0000256" key="2">
    <source>
        <dbReference type="ARBA" id="ARBA00022801"/>
    </source>
</evidence>
<dbReference type="CDD" id="cd17990">
    <property type="entry name" value="DEXHc_HrpB"/>
    <property type="match status" value="1"/>
</dbReference>
<keyword evidence="2" id="KW-0378">Hydrolase</keyword>
<dbReference type="FunFam" id="3.40.50.300:FF:002125">
    <property type="entry name" value="ATP-dependent helicase HrpB"/>
    <property type="match status" value="1"/>
</dbReference>
<dbReference type="InterPro" id="IPR007502">
    <property type="entry name" value="Helicase-assoc_dom"/>
</dbReference>
<dbReference type="InterPro" id="IPR049614">
    <property type="entry name" value="HrpB_DEXH"/>
</dbReference>
<evidence type="ECO:0000313" key="9">
    <source>
        <dbReference type="Proteomes" id="UP000279760"/>
    </source>
</evidence>
<dbReference type="InterPro" id="IPR001650">
    <property type="entry name" value="Helicase_C-like"/>
</dbReference>
<evidence type="ECO:0000259" key="6">
    <source>
        <dbReference type="PROSITE" id="PS51192"/>
    </source>
</evidence>
<dbReference type="Gene3D" id="1.20.120.1080">
    <property type="match status" value="1"/>
</dbReference>
<dbReference type="InterPro" id="IPR011545">
    <property type="entry name" value="DEAD/DEAH_box_helicase_dom"/>
</dbReference>
<feature type="compositionally biased region" description="Basic and acidic residues" evidence="5">
    <location>
        <begin position="803"/>
        <end position="817"/>
    </location>
</feature>
<dbReference type="PANTHER" id="PTHR43519">
    <property type="entry name" value="ATP-DEPENDENT RNA HELICASE HRPB"/>
    <property type="match status" value="1"/>
</dbReference>
<dbReference type="PANTHER" id="PTHR43519:SF1">
    <property type="entry name" value="ATP-DEPENDENT RNA HELICASE HRPB"/>
    <property type="match status" value="1"/>
</dbReference>
<dbReference type="Proteomes" id="UP000279760">
    <property type="component" value="Chromosome 1"/>
</dbReference>
<evidence type="ECO:0000256" key="5">
    <source>
        <dbReference type="SAM" id="MobiDB-lite"/>
    </source>
</evidence>
<dbReference type="GO" id="GO:0003676">
    <property type="term" value="F:nucleic acid binding"/>
    <property type="evidence" value="ECO:0007669"/>
    <property type="project" value="InterPro"/>
</dbReference>
<dbReference type="NCBIfam" id="TIGR01970">
    <property type="entry name" value="DEAH_box_HrpB"/>
    <property type="match status" value="1"/>
</dbReference>
<evidence type="ECO:0000313" key="8">
    <source>
        <dbReference type="EMBL" id="AYV20975.1"/>
    </source>
</evidence>
<feature type="region of interest" description="Disordered" evidence="5">
    <location>
        <begin position="803"/>
        <end position="831"/>
    </location>
</feature>
<dbReference type="GO" id="GO:0016787">
    <property type="term" value="F:hydrolase activity"/>
    <property type="evidence" value="ECO:0007669"/>
    <property type="project" value="UniProtKB-KW"/>
</dbReference>
<reference evidence="8 9" key="1">
    <citation type="submission" date="2018-11" db="EMBL/GenBank/DDBJ databases">
        <title>Complete Genome Sequence of Vbrio mediterranei 117-T6: a Potential Pathogen Bacteria Isolated from the Conchocelis of Pyropia.</title>
        <authorList>
            <person name="Liu Q."/>
        </authorList>
    </citation>
    <scope>NUCLEOTIDE SEQUENCE [LARGE SCALE GENOMIC DNA]</scope>
    <source>
        <strain evidence="8 9">117-T6</strain>
    </source>
</reference>
<keyword evidence="1" id="KW-0547">Nucleotide-binding</keyword>
<dbReference type="GO" id="GO:0004386">
    <property type="term" value="F:helicase activity"/>
    <property type="evidence" value="ECO:0007669"/>
    <property type="project" value="UniProtKB-KW"/>
</dbReference>
<sequence>MATLQHKVKALSQLPIEQVLPSIFEAISSSNQIILKAATGAGKSTYFPEKLVESGLIDGKIIMLEPRRIAARNIAMYVASQRNETVGQTVGYRVRGESKVSKDTKLEVVTEGILTRMLQDDPELTGIGAIIFDEFHERSLHADTALAFSLESQEALRDDLKLIVMSATLEANDLQRVLPTATFIESSGRSFPVETHYVPMSRNDNLPMFMAKQIENLMLRESGSLLAFLPGVGAIKRVEELLSQSGIEADVCPLYGQLDFKAQQKAIQPAKSGTRKVVLATNIAETSLTIEGIRLVVDSGLENQSWFDLKTGVSRLEQTRIAQSSAIQRAGRAGRIEPGLCVRLYSEAQFNSQPEQSTPEILRSDLSGLQLELTKWGCSDVMDLAWIDPPKSTHLQQAQSLLSKLKLIDEKGKQTALGHQAHELGVEPRLASMLLQAKQLGSKTLNVAIAVCCLIEEPERNELDLTRSLTRWQQGTHSRRGPLSQRASVLAQRLSHRFVLEVMNESLLGFVAVLAFPDRIAASRSAASGNYLLANGHGASVDNQQPLAKSLYLAVVDLMKTGQGSSQIFKALPLDIELLSTTAPQLIDELSVVDWDDQKGRLVASEQRKIGAIVLHHKEIPVPEKADVEAALLGYVKRKGLAALDWSSDAQALCTRVICASDWLPDEGWPDMSEQTLFDELETWLLPFMTGIKNAKQLKKLNVMAALQARLGWDKQQRLNEFLPTHLVVASGGRKKIHYQVGEAPTLSVKLQEMFGEKSSPTIALGKQAIVLELLSPAQRPLQITRDLAAFWQGAYKEVQKEMKGRYPKHPWPDDPMNHQATSKTKRQLNS</sequence>
<dbReference type="PROSITE" id="PS51194">
    <property type="entry name" value="HELICASE_CTER"/>
    <property type="match status" value="1"/>
</dbReference>
<name>A0A3G4V937_9VIBR</name>
<dbReference type="InterPro" id="IPR027417">
    <property type="entry name" value="P-loop_NTPase"/>
</dbReference>
<feature type="domain" description="Helicase C-terminal" evidence="7">
    <location>
        <begin position="213"/>
        <end position="377"/>
    </location>
</feature>